<gene>
    <name evidence="3" type="ORF">T459_34010</name>
</gene>
<keyword evidence="4" id="KW-1185">Reference proteome</keyword>
<feature type="domain" description="DUF659" evidence="2">
    <location>
        <begin position="1"/>
        <end position="39"/>
    </location>
</feature>
<dbReference type="AlphaFoldDB" id="A0A2G2XX87"/>
<evidence type="ECO:0000313" key="3">
    <source>
        <dbReference type="EMBL" id="PHT62128.1"/>
    </source>
</evidence>
<organism evidence="3 4">
    <name type="scientific">Capsicum annuum</name>
    <name type="common">Capsicum pepper</name>
    <dbReference type="NCBI Taxonomy" id="4072"/>
    <lineage>
        <taxon>Eukaryota</taxon>
        <taxon>Viridiplantae</taxon>
        <taxon>Streptophyta</taxon>
        <taxon>Embryophyta</taxon>
        <taxon>Tracheophyta</taxon>
        <taxon>Spermatophyta</taxon>
        <taxon>Magnoliopsida</taxon>
        <taxon>eudicotyledons</taxon>
        <taxon>Gunneridae</taxon>
        <taxon>Pentapetalae</taxon>
        <taxon>asterids</taxon>
        <taxon>lamiids</taxon>
        <taxon>Solanales</taxon>
        <taxon>Solanaceae</taxon>
        <taxon>Solanoideae</taxon>
        <taxon>Capsiceae</taxon>
        <taxon>Capsicum</taxon>
    </lineage>
</organism>
<evidence type="ECO:0000256" key="1">
    <source>
        <dbReference type="SAM" id="MobiDB-lite"/>
    </source>
</evidence>
<dbReference type="Pfam" id="PF04937">
    <property type="entry name" value="DUF659"/>
    <property type="match status" value="1"/>
</dbReference>
<accession>A0A2G2XX87</accession>
<protein>
    <recommendedName>
        <fullName evidence="2">DUF659 domain-containing protein</fullName>
    </recommendedName>
</protein>
<sequence length="118" mass="13375">METHPHTYWTLCATHCIDLMLEDIGKLKIHQSTLAKAKEMENDLTLKTVANVTSAKDTAGSRKRQREAETSERGQSMQVQTEKGLQDVEIVDEVRCSTTNNENMIDNMDDDDLLFDSD</sequence>
<dbReference type="InterPro" id="IPR007021">
    <property type="entry name" value="DUF659"/>
</dbReference>
<dbReference type="EMBL" id="AYRZ02000094">
    <property type="protein sequence ID" value="PHT62128.1"/>
    <property type="molecule type" value="Genomic_DNA"/>
</dbReference>
<evidence type="ECO:0000259" key="2">
    <source>
        <dbReference type="Pfam" id="PF04937"/>
    </source>
</evidence>
<feature type="region of interest" description="Disordered" evidence="1">
    <location>
        <begin position="52"/>
        <end position="86"/>
    </location>
</feature>
<dbReference type="Gramene" id="PHT62128">
    <property type="protein sequence ID" value="PHT62128"/>
    <property type="gene ID" value="T459_34010"/>
</dbReference>
<comment type="caution">
    <text evidence="3">The sequence shown here is derived from an EMBL/GenBank/DDBJ whole genome shotgun (WGS) entry which is preliminary data.</text>
</comment>
<evidence type="ECO:0000313" key="4">
    <source>
        <dbReference type="Proteomes" id="UP000222542"/>
    </source>
</evidence>
<dbReference type="Proteomes" id="UP000222542">
    <property type="component" value="Unassembled WGS sequence"/>
</dbReference>
<reference evidence="3 4" key="2">
    <citation type="journal article" date="2017" name="Genome Biol.">
        <title>New reference genome sequences of hot pepper reveal the massive evolution of plant disease-resistance genes by retroduplication.</title>
        <authorList>
            <person name="Kim S."/>
            <person name="Park J."/>
            <person name="Yeom S.I."/>
            <person name="Kim Y.M."/>
            <person name="Seo E."/>
            <person name="Kim K.T."/>
            <person name="Kim M.S."/>
            <person name="Lee J.M."/>
            <person name="Cheong K."/>
            <person name="Shin H.S."/>
            <person name="Kim S.B."/>
            <person name="Han K."/>
            <person name="Lee J."/>
            <person name="Park M."/>
            <person name="Lee H.A."/>
            <person name="Lee H.Y."/>
            <person name="Lee Y."/>
            <person name="Oh S."/>
            <person name="Lee J.H."/>
            <person name="Choi E."/>
            <person name="Choi E."/>
            <person name="Lee S.E."/>
            <person name="Jeon J."/>
            <person name="Kim H."/>
            <person name="Choi G."/>
            <person name="Song H."/>
            <person name="Lee J."/>
            <person name="Lee S.C."/>
            <person name="Kwon J.K."/>
            <person name="Lee H.Y."/>
            <person name="Koo N."/>
            <person name="Hong Y."/>
            <person name="Kim R.W."/>
            <person name="Kang W.H."/>
            <person name="Huh J.H."/>
            <person name="Kang B.C."/>
            <person name="Yang T.J."/>
            <person name="Lee Y.H."/>
            <person name="Bennetzen J.L."/>
            <person name="Choi D."/>
        </authorList>
    </citation>
    <scope>NUCLEOTIDE SEQUENCE [LARGE SCALE GENOMIC DNA]</scope>
    <source>
        <strain evidence="4">cv. CM334</strain>
    </source>
</reference>
<reference evidence="3 4" key="1">
    <citation type="journal article" date="2014" name="Nat. Genet.">
        <title>Genome sequence of the hot pepper provides insights into the evolution of pungency in Capsicum species.</title>
        <authorList>
            <person name="Kim S."/>
            <person name="Park M."/>
            <person name="Yeom S.I."/>
            <person name="Kim Y.M."/>
            <person name="Lee J.M."/>
            <person name="Lee H.A."/>
            <person name="Seo E."/>
            <person name="Choi J."/>
            <person name="Cheong K."/>
            <person name="Kim K.T."/>
            <person name="Jung K."/>
            <person name="Lee G.W."/>
            <person name="Oh S.K."/>
            <person name="Bae C."/>
            <person name="Kim S.B."/>
            <person name="Lee H.Y."/>
            <person name="Kim S.Y."/>
            <person name="Kim M.S."/>
            <person name="Kang B.C."/>
            <person name="Jo Y.D."/>
            <person name="Yang H.B."/>
            <person name="Jeong H.J."/>
            <person name="Kang W.H."/>
            <person name="Kwon J.K."/>
            <person name="Shin C."/>
            <person name="Lim J.Y."/>
            <person name="Park J.H."/>
            <person name="Huh J.H."/>
            <person name="Kim J.S."/>
            <person name="Kim B.D."/>
            <person name="Cohen O."/>
            <person name="Paran I."/>
            <person name="Suh M.C."/>
            <person name="Lee S.B."/>
            <person name="Kim Y.K."/>
            <person name="Shin Y."/>
            <person name="Noh S.J."/>
            <person name="Park J."/>
            <person name="Seo Y.S."/>
            <person name="Kwon S.Y."/>
            <person name="Kim H.A."/>
            <person name="Park J.M."/>
            <person name="Kim H.J."/>
            <person name="Choi S.B."/>
            <person name="Bosland P.W."/>
            <person name="Reeves G."/>
            <person name="Jo S.H."/>
            <person name="Lee B.W."/>
            <person name="Cho H.T."/>
            <person name="Choi H.S."/>
            <person name="Lee M.S."/>
            <person name="Yu Y."/>
            <person name="Do Choi Y."/>
            <person name="Park B.S."/>
            <person name="van Deynze A."/>
            <person name="Ashrafi H."/>
            <person name="Hill T."/>
            <person name="Kim W.T."/>
            <person name="Pai H.S."/>
            <person name="Ahn H.K."/>
            <person name="Yeam I."/>
            <person name="Giovannoni J.J."/>
            <person name="Rose J.K."/>
            <person name="Sorensen I."/>
            <person name="Lee S.J."/>
            <person name="Kim R.W."/>
            <person name="Choi I.Y."/>
            <person name="Choi B.S."/>
            <person name="Lim J.S."/>
            <person name="Lee Y.H."/>
            <person name="Choi D."/>
        </authorList>
    </citation>
    <scope>NUCLEOTIDE SEQUENCE [LARGE SCALE GENOMIC DNA]</scope>
    <source>
        <strain evidence="4">cv. CM334</strain>
    </source>
</reference>
<proteinExistence type="predicted"/>
<name>A0A2G2XX87_CAPAN</name>
<feature type="compositionally biased region" description="Polar residues" evidence="1">
    <location>
        <begin position="73"/>
        <end position="83"/>
    </location>
</feature>